<evidence type="ECO:0000313" key="3">
    <source>
        <dbReference type="Proteomes" id="UP000663848"/>
    </source>
</evidence>
<feature type="region of interest" description="Disordered" evidence="1">
    <location>
        <begin position="1"/>
        <end position="40"/>
    </location>
</feature>
<evidence type="ECO:0000313" key="2">
    <source>
        <dbReference type="EMBL" id="CAF5043479.1"/>
    </source>
</evidence>
<feature type="non-terminal residue" evidence="2">
    <location>
        <position position="1"/>
    </location>
</feature>
<gene>
    <name evidence="2" type="ORF">QYT958_LOCUS41570</name>
</gene>
<name>A0A822CGW4_9BILA</name>
<dbReference type="EMBL" id="CAJOBR010047892">
    <property type="protein sequence ID" value="CAF5043479.1"/>
    <property type="molecule type" value="Genomic_DNA"/>
</dbReference>
<dbReference type="Proteomes" id="UP000663848">
    <property type="component" value="Unassembled WGS sequence"/>
</dbReference>
<evidence type="ECO:0000256" key="1">
    <source>
        <dbReference type="SAM" id="MobiDB-lite"/>
    </source>
</evidence>
<feature type="compositionally biased region" description="Low complexity" evidence="1">
    <location>
        <begin position="15"/>
        <end position="40"/>
    </location>
</feature>
<comment type="caution">
    <text evidence="2">The sequence shown here is derived from an EMBL/GenBank/DDBJ whole genome shotgun (WGS) entry which is preliminary data.</text>
</comment>
<feature type="compositionally biased region" description="Polar residues" evidence="1">
    <location>
        <begin position="1"/>
        <end position="14"/>
    </location>
</feature>
<proteinExistence type="predicted"/>
<sequence length="57" mass="6722">LSMQSQMLPTNASPSLLQSQIQNSNNSQYNRMYQPQQQQQQQQQQQMLYLIRANHVT</sequence>
<dbReference type="AlphaFoldDB" id="A0A822CGW4"/>
<accession>A0A822CGW4</accession>
<protein>
    <submittedName>
        <fullName evidence="2">Uncharacterized protein</fullName>
    </submittedName>
</protein>
<reference evidence="2" key="1">
    <citation type="submission" date="2021-02" db="EMBL/GenBank/DDBJ databases">
        <authorList>
            <person name="Nowell W R."/>
        </authorList>
    </citation>
    <scope>NUCLEOTIDE SEQUENCE</scope>
</reference>
<organism evidence="2 3">
    <name type="scientific">Rotaria socialis</name>
    <dbReference type="NCBI Taxonomy" id="392032"/>
    <lineage>
        <taxon>Eukaryota</taxon>
        <taxon>Metazoa</taxon>
        <taxon>Spiralia</taxon>
        <taxon>Gnathifera</taxon>
        <taxon>Rotifera</taxon>
        <taxon>Eurotatoria</taxon>
        <taxon>Bdelloidea</taxon>
        <taxon>Philodinida</taxon>
        <taxon>Philodinidae</taxon>
        <taxon>Rotaria</taxon>
    </lineage>
</organism>